<comment type="caution">
    <text evidence="3">The sequence shown here is derived from an EMBL/GenBank/DDBJ whole genome shotgun (WGS) entry which is preliminary data.</text>
</comment>
<organism evidence="3 4">
    <name type="scientific">Gossypium anomalum</name>
    <dbReference type="NCBI Taxonomy" id="47600"/>
    <lineage>
        <taxon>Eukaryota</taxon>
        <taxon>Viridiplantae</taxon>
        <taxon>Streptophyta</taxon>
        <taxon>Embryophyta</taxon>
        <taxon>Tracheophyta</taxon>
        <taxon>Spermatophyta</taxon>
        <taxon>Magnoliopsida</taxon>
        <taxon>eudicotyledons</taxon>
        <taxon>Gunneridae</taxon>
        <taxon>Pentapetalae</taxon>
        <taxon>rosids</taxon>
        <taxon>malvids</taxon>
        <taxon>Malvales</taxon>
        <taxon>Malvaceae</taxon>
        <taxon>Malvoideae</taxon>
        <taxon>Gossypium</taxon>
    </lineage>
</organism>
<feature type="domain" description="DUF4283" evidence="2">
    <location>
        <begin position="28"/>
        <end position="82"/>
    </location>
</feature>
<reference evidence="3 4" key="1">
    <citation type="journal article" date="2021" name="bioRxiv">
        <title>The Gossypium anomalum genome as a resource for cotton improvement and evolutionary analysis of hybrid incompatibility.</title>
        <authorList>
            <person name="Grover C.E."/>
            <person name="Yuan D."/>
            <person name="Arick M.A."/>
            <person name="Miller E.R."/>
            <person name="Hu G."/>
            <person name="Peterson D.G."/>
            <person name="Wendel J.F."/>
            <person name="Udall J.A."/>
        </authorList>
    </citation>
    <scope>NUCLEOTIDE SEQUENCE [LARGE SCALE GENOMIC DNA]</scope>
    <source>
        <strain evidence="3">JFW-Udall</strain>
        <tissue evidence="3">Leaf</tissue>
    </source>
</reference>
<keyword evidence="4" id="KW-1185">Reference proteome</keyword>
<evidence type="ECO:0000313" key="4">
    <source>
        <dbReference type="Proteomes" id="UP000701853"/>
    </source>
</evidence>
<evidence type="ECO:0000259" key="2">
    <source>
        <dbReference type="Pfam" id="PF14111"/>
    </source>
</evidence>
<dbReference type="AlphaFoldDB" id="A0A8J5Y3L7"/>
<gene>
    <name evidence="3" type="ORF">CXB51_033009</name>
</gene>
<dbReference type="Pfam" id="PF14111">
    <property type="entry name" value="DUF4283"/>
    <property type="match status" value="1"/>
</dbReference>
<proteinExistence type="predicted"/>
<dbReference type="OrthoDB" id="997759at2759"/>
<sequence length="214" mass="24533">MEEEITNLNIVDEEEEPVQALGNEDVVEEDYSLCLVGRVLMDSMVHFPSMRNILVDLWQPLGGVSITEIGKKQVLFRFFNEFLKYDAALVMKGVNKFMCIKVRLDAQISLKRKKLEVVFGWDFSLRAPPRKATPIASRWLRDDSRDGIRIEMELDGGQEGRTFVDIQFVHPYQIRESGVGGHQDMSRNHTNTPERSNELINRGYTWTSSAKPIG</sequence>
<evidence type="ECO:0000313" key="3">
    <source>
        <dbReference type="EMBL" id="KAG8475964.1"/>
    </source>
</evidence>
<dbReference type="EMBL" id="JAHUZN010000012">
    <property type="protein sequence ID" value="KAG8475964.1"/>
    <property type="molecule type" value="Genomic_DNA"/>
</dbReference>
<name>A0A8J5Y3L7_9ROSI</name>
<accession>A0A8J5Y3L7</accession>
<dbReference type="InterPro" id="IPR025558">
    <property type="entry name" value="DUF4283"/>
</dbReference>
<protein>
    <recommendedName>
        <fullName evidence="2">DUF4283 domain-containing protein</fullName>
    </recommendedName>
</protein>
<feature type="compositionally biased region" description="Polar residues" evidence="1">
    <location>
        <begin position="204"/>
        <end position="214"/>
    </location>
</feature>
<feature type="region of interest" description="Disordered" evidence="1">
    <location>
        <begin position="177"/>
        <end position="214"/>
    </location>
</feature>
<dbReference type="Proteomes" id="UP000701853">
    <property type="component" value="Chromosome 12"/>
</dbReference>
<evidence type="ECO:0000256" key="1">
    <source>
        <dbReference type="SAM" id="MobiDB-lite"/>
    </source>
</evidence>